<name>A0ABM8CDL1_9BURK</name>
<evidence type="ECO:0000256" key="5">
    <source>
        <dbReference type="ARBA" id="ARBA00022927"/>
    </source>
</evidence>
<dbReference type="Pfam" id="PF13721">
    <property type="entry name" value="SecD-TM1"/>
    <property type="match status" value="1"/>
</dbReference>
<keyword evidence="7 9" id="KW-0811">Translocation</keyword>
<dbReference type="Proteomes" id="UP001163336">
    <property type="component" value="Chromosome"/>
</dbReference>
<comment type="caution">
    <text evidence="9">Lacks conserved residue(s) required for the propagation of feature annotation.</text>
</comment>
<evidence type="ECO:0000256" key="1">
    <source>
        <dbReference type="ARBA" id="ARBA00004651"/>
    </source>
</evidence>
<evidence type="ECO:0000259" key="10">
    <source>
        <dbReference type="Pfam" id="PF02355"/>
    </source>
</evidence>
<feature type="transmembrane region" description="Helical" evidence="9">
    <location>
        <begin position="453"/>
        <end position="470"/>
    </location>
</feature>
<keyword evidence="5 9" id="KW-0653">Protein transport</keyword>
<evidence type="ECO:0000313" key="15">
    <source>
        <dbReference type="Proteomes" id="UP001163336"/>
    </source>
</evidence>
<dbReference type="EMBL" id="AP026966">
    <property type="protein sequence ID" value="BDT61406.1"/>
    <property type="molecule type" value="Genomic_DNA"/>
</dbReference>
<dbReference type="Pfam" id="PF21760">
    <property type="entry name" value="SecD_1st"/>
    <property type="match status" value="1"/>
</dbReference>
<evidence type="ECO:0000256" key="6">
    <source>
        <dbReference type="ARBA" id="ARBA00022989"/>
    </source>
</evidence>
<evidence type="ECO:0000256" key="3">
    <source>
        <dbReference type="ARBA" id="ARBA00022475"/>
    </source>
</evidence>
<dbReference type="RefSeq" id="WP_281911068.1">
    <property type="nucleotide sequence ID" value="NZ_AP026966.1"/>
</dbReference>
<evidence type="ECO:0000259" key="12">
    <source>
        <dbReference type="Pfam" id="PF21760"/>
    </source>
</evidence>
<keyword evidence="3 9" id="KW-1003">Cell membrane</keyword>
<dbReference type="Pfam" id="PF02355">
    <property type="entry name" value="SecD_SecF_C"/>
    <property type="match status" value="1"/>
</dbReference>
<keyword evidence="4 9" id="KW-0812">Transmembrane</keyword>
<evidence type="ECO:0000259" key="13">
    <source>
        <dbReference type="Pfam" id="PF22599"/>
    </source>
</evidence>
<evidence type="ECO:0000259" key="11">
    <source>
        <dbReference type="Pfam" id="PF13721"/>
    </source>
</evidence>
<feature type="domain" description="SecDF P1 head subdomain" evidence="13">
    <location>
        <begin position="316"/>
        <end position="427"/>
    </location>
</feature>
<keyword evidence="15" id="KW-1185">Reference proteome</keyword>
<evidence type="ECO:0000256" key="7">
    <source>
        <dbReference type="ARBA" id="ARBA00023010"/>
    </source>
</evidence>
<feature type="transmembrane region" description="Helical" evidence="9">
    <location>
        <begin position="574"/>
        <end position="596"/>
    </location>
</feature>
<evidence type="ECO:0000256" key="2">
    <source>
        <dbReference type="ARBA" id="ARBA00022448"/>
    </source>
</evidence>
<dbReference type="InterPro" id="IPR055344">
    <property type="entry name" value="SecD_SecF_C_bact"/>
</dbReference>
<proteinExistence type="inferred from homology"/>
<dbReference type="PANTHER" id="PTHR30081">
    <property type="entry name" value="PROTEIN-EXPORT MEMBRANE PROTEIN SEC"/>
    <property type="match status" value="1"/>
</dbReference>
<dbReference type="PANTHER" id="PTHR30081:SF1">
    <property type="entry name" value="PROTEIN TRANSLOCASE SUBUNIT SECD"/>
    <property type="match status" value="1"/>
</dbReference>
<dbReference type="InterPro" id="IPR048631">
    <property type="entry name" value="SecD_1st"/>
</dbReference>
<dbReference type="Gene3D" id="3.30.1360.200">
    <property type="match status" value="1"/>
</dbReference>
<dbReference type="NCBIfam" id="TIGR01129">
    <property type="entry name" value="secD"/>
    <property type="match status" value="1"/>
</dbReference>
<dbReference type="InterPro" id="IPR048634">
    <property type="entry name" value="SecD_SecF_C"/>
</dbReference>
<evidence type="ECO:0000256" key="9">
    <source>
        <dbReference type="HAMAP-Rule" id="MF_01463"/>
    </source>
</evidence>
<comment type="similarity">
    <text evidence="9">Belongs to the SecD/SecF family. SecD subfamily.</text>
</comment>
<dbReference type="InterPro" id="IPR005791">
    <property type="entry name" value="SecD"/>
</dbReference>
<dbReference type="InterPro" id="IPR022813">
    <property type="entry name" value="SecD/SecF_arch_bac"/>
</dbReference>
<reference evidence="14" key="1">
    <citation type="submission" date="2022-11" db="EMBL/GenBank/DDBJ databases">
        <title>Isolation and characterization of PLA-degrading bacterium Massilia sp. from Antarctic soil.</title>
        <authorList>
            <person name="Sato K."/>
            <person name="Gomez-Fuentes C."/>
            <person name="Ahmad S.A."/>
            <person name="Zulkharnain A."/>
        </authorList>
    </citation>
    <scope>NUCLEOTIDE SEQUENCE</scope>
    <source>
        <strain evidence="14">N-3</strain>
    </source>
</reference>
<evidence type="ECO:0000256" key="4">
    <source>
        <dbReference type="ARBA" id="ARBA00022692"/>
    </source>
</evidence>
<accession>A0ABM8CDL1</accession>
<dbReference type="NCBIfam" id="TIGR00916">
    <property type="entry name" value="2A0604s01"/>
    <property type="match status" value="1"/>
</dbReference>
<dbReference type="Gene3D" id="3.30.70.3400">
    <property type="match status" value="2"/>
</dbReference>
<protein>
    <recommendedName>
        <fullName evidence="9">Protein translocase subunit SecD</fullName>
    </recommendedName>
</protein>
<feature type="domain" description="SecD export protein N-terminal TM" evidence="11">
    <location>
        <begin position="1"/>
        <end position="102"/>
    </location>
</feature>
<gene>
    <name evidence="9 14" type="primary">secD</name>
    <name evidence="14" type="ORF">MasN3_49000</name>
</gene>
<dbReference type="Gene3D" id="1.20.1640.10">
    <property type="entry name" value="Multidrug efflux transporter AcrB transmembrane domain"/>
    <property type="match status" value="1"/>
</dbReference>
<dbReference type="InterPro" id="IPR054384">
    <property type="entry name" value="SecDF_P1_head"/>
</dbReference>
<evidence type="ECO:0000256" key="8">
    <source>
        <dbReference type="ARBA" id="ARBA00023136"/>
    </source>
</evidence>
<dbReference type="HAMAP" id="MF_01463_B">
    <property type="entry name" value="SecD_B"/>
    <property type="match status" value="1"/>
</dbReference>
<organism evidence="14 15">
    <name type="scientific">Massilia varians</name>
    <dbReference type="NCBI Taxonomy" id="457921"/>
    <lineage>
        <taxon>Bacteria</taxon>
        <taxon>Pseudomonadati</taxon>
        <taxon>Pseudomonadota</taxon>
        <taxon>Betaproteobacteria</taxon>
        <taxon>Burkholderiales</taxon>
        <taxon>Oxalobacteraceae</taxon>
        <taxon>Telluria group</taxon>
        <taxon>Massilia</taxon>
    </lineage>
</organism>
<comment type="function">
    <text evidence="9">Part of the Sec protein translocase complex. Interacts with the SecYEG preprotein conducting channel. SecDF uses the proton motive force (PMF) to complete protein translocation after the ATP-dependent function of SecA.</text>
</comment>
<dbReference type="InterPro" id="IPR027398">
    <property type="entry name" value="SecD-TM"/>
</dbReference>
<feature type="transmembrane region" description="Helical" evidence="9">
    <location>
        <begin position="477"/>
        <end position="495"/>
    </location>
</feature>
<dbReference type="SUPFAM" id="SSF82866">
    <property type="entry name" value="Multidrug efflux transporter AcrB transmembrane domain"/>
    <property type="match status" value="1"/>
</dbReference>
<feature type="domain" description="Protein translocase subunit SecDF P1" evidence="12">
    <location>
        <begin position="238"/>
        <end position="296"/>
    </location>
</feature>
<dbReference type="Pfam" id="PF07549">
    <property type="entry name" value="Sec_GG"/>
    <property type="match status" value="1"/>
</dbReference>
<keyword evidence="6 9" id="KW-1133">Transmembrane helix</keyword>
<evidence type="ECO:0000313" key="14">
    <source>
        <dbReference type="EMBL" id="BDT61406.1"/>
    </source>
</evidence>
<comment type="subcellular location">
    <subcellularLocation>
        <location evidence="1 9">Cell membrane</location>
        <topology evidence="1 9">Multi-pass membrane protein</topology>
    </subcellularLocation>
</comment>
<sequence>MNRYPVWKYLLIAVALLLGALYTAPNYFGESPALQVTTGKTTVNITSATVGLVEDALKRNGVPATAIALEGSGNSTAVRARFASTDAQFKAKLALERDLNRDKDNPDYIVTVNLAKNTPAWMEAIGAKPMNLGLDLRGGVHFLLQIDSKAVLDTKVKGLQASVRSQLRDANIRHAGIERVGNTIEVRFRETGVRAEARAALAKQSQDLVFADAADGTELKLVVSLKPEAVRRTVEDGVKQNISTLSKRINELGTTEPLIQQQGADRIIVQLPGVQDVARAKDIIGRTATLELRMVDSTVTPGTELTAAIPLNSELFTEGRGAPVVVSKDVILTGDYISSAVASFDQNQQPAVSIDLNGDGGRRMRLATRENVGKRLAVLLKEKGQYSVPTAPVINQELGSTFQITGIGSIEDANELALLLRSGALSAPMEFIEERVIGPQLGAENIERGLHSTLWGFVAIAAFMIIYYHLVGTVSAIALAANVLLLLALLSMLQVTLTLPGIAAIALTLGMAIDSNVLVNERIREELRAGATPQVAINAGYKHAWDTIFDSNVTALIVGLALLIFGSGPVRGFAVVHCLGILTSMFSAVFLSRGLINLWYGRKKKLTHISIGTVWKEGFTPNKQNATQGAQD</sequence>
<comment type="subunit">
    <text evidence="9">Forms a complex with SecF. Part of the essential Sec protein translocation apparatus which comprises SecA, SecYEG and auxiliary proteins SecDF-YajC and YidC.</text>
</comment>
<dbReference type="InterPro" id="IPR022646">
    <property type="entry name" value="SecD/SecF_CS"/>
</dbReference>
<dbReference type="Pfam" id="PF22599">
    <property type="entry name" value="SecDF_P1_head"/>
    <property type="match status" value="1"/>
</dbReference>
<keyword evidence="2 9" id="KW-0813">Transport</keyword>
<feature type="domain" description="Protein export membrane protein SecD/SecF C-terminal" evidence="10">
    <location>
        <begin position="429"/>
        <end position="599"/>
    </location>
</feature>
<keyword evidence="8 9" id="KW-0472">Membrane</keyword>